<dbReference type="AlphaFoldDB" id="A0A833RT63"/>
<feature type="region of interest" description="Disordered" evidence="1">
    <location>
        <begin position="46"/>
        <end position="193"/>
    </location>
</feature>
<feature type="compositionally biased region" description="Low complexity" evidence="1">
    <location>
        <begin position="77"/>
        <end position="100"/>
    </location>
</feature>
<evidence type="ECO:0000313" key="3">
    <source>
        <dbReference type="Proteomes" id="UP000623129"/>
    </source>
</evidence>
<accession>A0A833RT63</accession>
<dbReference type="EMBL" id="SWLB01000004">
    <property type="protein sequence ID" value="KAF3339109.1"/>
    <property type="molecule type" value="Genomic_DNA"/>
</dbReference>
<feature type="compositionally biased region" description="Basic and acidic residues" evidence="1">
    <location>
        <begin position="52"/>
        <end position="66"/>
    </location>
</feature>
<protein>
    <submittedName>
        <fullName evidence="2">Uncharacterized protein</fullName>
    </submittedName>
</protein>
<evidence type="ECO:0000313" key="2">
    <source>
        <dbReference type="EMBL" id="KAF3339109.1"/>
    </source>
</evidence>
<gene>
    <name evidence="2" type="ORF">FCM35_KLT16580</name>
</gene>
<organism evidence="2 3">
    <name type="scientific">Carex littledalei</name>
    <dbReference type="NCBI Taxonomy" id="544730"/>
    <lineage>
        <taxon>Eukaryota</taxon>
        <taxon>Viridiplantae</taxon>
        <taxon>Streptophyta</taxon>
        <taxon>Embryophyta</taxon>
        <taxon>Tracheophyta</taxon>
        <taxon>Spermatophyta</taxon>
        <taxon>Magnoliopsida</taxon>
        <taxon>Liliopsida</taxon>
        <taxon>Poales</taxon>
        <taxon>Cyperaceae</taxon>
        <taxon>Cyperoideae</taxon>
        <taxon>Cariceae</taxon>
        <taxon>Carex</taxon>
        <taxon>Carex subgen. Euthyceras</taxon>
    </lineage>
</organism>
<proteinExistence type="predicted"/>
<comment type="caution">
    <text evidence="2">The sequence shown here is derived from an EMBL/GenBank/DDBJ whole genome shotgun (WGS) entry which is preliminary data.</text>
</comment>
<dbReference type="Proteomes" id="UP000623129">
    <property type="component" value="Unassembled WGS sequence"/>
</dbReference>
<sequence length="238" mass="26762">MERAVQGILLWRDKDVTGQPGEAKITQHTEFTQSTATENLEMENLVQTEAAIARKENERHSEKPTNDEPNIEEPNSEEPNPNSEEPNPNNNEPYSVEPNPICDEPNSEEPNPICDEPNNEEPSPNSDKPRENESNEEDLTDGPPPGFPGPPKFTSPSPKRRSRRLGEKYSGIYRSPEERARMVTKPGYTAIPHGRPKKRAAICQAQLEYFKHYGPLSQSQEELILMAVGVKLQGDLLQ</sequence>
<reference evidence="2" key="1">
    <citation type="submission" date="2020-01" db="EMBL/GenBank/DDBJ databases">
        <title>Genome sequence of Kobresia littledalei, the first chromosome-level genome in the family Cyperaceae.</title>
        <authorList>
            <person name="Qu G."/>
        </authorList>
    </citation>
    <scope>NUCLEOTIDE SEQUENCE</scope>
    <source>
        <strain evidence="2">C.B.Clarke</strain>
        <tissue evidence="2">Leaf</tissue>
    </source>
</reference>
<evidence type="ECO:0000256" key="1">
    <source>
        <dbReference type="SAM" id="MobiDB-lite"/>
    </source>
</evidence>
<feature type="compositionally biased region" description="Pro residues" evidence="1">
    <location>
        <begin position="142"/>
        <end position="153"/>
    </location>
</feature>
<name>A0A833RT63_9POAL</name>
<keyword evidence="3" id="KW-1185">Reference proteome</keyword>